<proteinExistence type="predicted"/>
<comment type="caution">
    <text evidence="2">The sequence shown here is derived from an EMBL/GenBank/DDBJ whole genome shotgun (WGS) entry which is preliminary data.</text>
</comment>
<accession>A0AAW0R2H5</accession>
<dbReference type="EMBL" id="JAQQWP010000004">
    <property type="protein sequence ID" value="KAK8121451.1"/>
    <property type="molecule type" value="Genomic_DNA"/>
</dbReference>
<organism evidence="2 3">
    <name type="scientific">Apiospora kogelbergensis</name>
    <dbReference type="NCBI Taxonomy" id="1337665"/>
    <lineage>
        <taxon>Eukaryota</taxon>
        <taxon>Fungi</taxon>
        <taxon>Dikarya</taxon>
        <taxon>Ascomycota</taxon>
        <taxon>Pezizomycotina</taxon>
        <taxon>Sordariomycetes</taxon>
        <taxon>Xylariomycetidae</taxon>
        <taxon>Amphisphaeriales</taxon>
        <taxon>Apiosporaceae</taxon>
        <taxon>Apiospora</taxon>
    </lineage>
</organism>
<gene>
    <name evidence="2" type="ORF">PG999_005571</name>
</gene>
<dbReference type="GO" id="GO:0003676">
    <property type="term" value="F:nucleic acid binding"/>
    <property type="evidence" value="ECO:0007669"/>
    <property type="project" value="InterPro"/>
</dbReference>
<dbReference type="PANTHER" id="PTHR46564">
    <property type="entry name" value="TRANSPOSASE"/>
    <property type="match status" value="1"/>
</dbReference>
<keyword evidence="3" id="KW-1185">Reference proteome</keyword>
<dbReference type="AlphaFoldDB" id="A0AAW0R2H5"/>
<evidence type="ECO:0000313" key="3">
    <source>
        <dbReference type="Proteomes" id="UP001392437"/>
    </source>
</evidence>
<evidence type="ECO:0000313" key="2">
    <source>
        <dbReference type="EMBL" id="KAK8121451.1"/>
    </source>
</evidence>
<dbReference type="Pfam" id="PF13358">
    <property type="entry name" value="DDE_3"/>
    <property type="match status" value="1"/>
</dbReference>
<dbReference type="Gene3D" id="3.30.420.10">
    <property type="entry name" value="Ribonuclease H-like superfamily/Ribonuclease H"/>
    <property type="match status" value="1"/>
</dbReference>
<dbReference type="InterPro" id="IPR036397">
    <property type="entry name" value="RNaseH_sf"/>
</dbReference>
<feature type="domain" description="Tc1-like transposase DDE" evidence="1">
    <location>
        <begin position="77"/>
        <end position="159"/>
    </location>
</feature>
<evidence type="ECO:0000259" key="1">
    <source>
        <dbReference type="Pfam" id="PF13358"/>
    </source>
</evidence>
<sequence>MLKTLLEHLVEKPDLYQDEMAVYLFDEFDALVATSCISRALAAAGWSRKVARRIAKERNADLRDHYLHKLSSFPQFHRDRRHQILPAYSQDGVELVRIYPGFTDSIIFEDYIEQLLQHCGRWPAPKSVLVMDNASIHHPDQISQLCEEAGVKLLLSPSILSGP</sequence>
<name>A0AAW0R2H5_9PEZI</name>
<protein>
    <recommendedName>
        <fullName evidence="1">Tc1-like transposase DDE domain-containing protein</fullName>
    </recommendedName>
</protein>
<dbReference type="PANTHER" id="PTHR46564:SF1">
    <property type="entry name" value="TRANSPOSASE"/>
    <property type="match status" value="1"/>
</dbReference>
<dbReference type="InterPro" id="IPR038717">
    <property type="entry name" value="Tc1-like_DDE_dom"/>
</dbReference>
<reference evidence="2 3" key="1">
    <citation type="submission" date="2023-01" db="EMBL/GenBank/DDBJ databases">
        <title>Analysis of 21 Apiospora genomes using comparative genomics revels a genus with tremendous synthesis potential of carbohydrate active enzymes and secondary metabolites.</title>
        <authorList>
            <person name="Sorensen T."/>
        </authorList>
    </citation>
    <scope>NUCLEOTIDE SEQUENCE [LARGE SCALE GENOMIC DNA]</scope>
    <source>
        <strain evidence="2 3">CBS 117206</strain>
    </source>
</reference>
<dbReference type="Proteomes" id="UP001392437">
    <property type="component" value="Unassembled WGS sequence"/>
</dbReference>